<feature type="active site" evidence="9">
    <location>
        <position position="27"/>
    </location>
</feature>
<comment type="similarity">
    <text evidence="1 9">Belongs to the GHMP kinase family. IspE subfamily.</text>
</comment>
<evidence type="ECO:0000256" key="5">
    <source>
        <dbReference type="ARBA" id="ARBA00022741"/>
    </source>
</evidence>
<dbReference type="EC" id="2.7.1.148" evidence="2 9"/>
<feature type="active site" evidence="9">
    <location>
        <position position="151"/>
    </location>
</feature>
<dbReference type="InterPro" id="IPR004424">
    <property type="entry name" value="IspE"/>
</dbReference>
<protein>
    <recommendedName>
        <fullName evidence="3 9">4-diphosphocytidyl-2-C-methyl-D-erythritol kinase</fullName>
        <shortName evidence="9">CMK</shortName>
        <ecNumber evidence="2 9">2.7.1.148</ecNumber>
    </recommendedName>
    <alternativeName>
        <fullName evidence="8 9">4-(cytidine-5'-diphospho)-2-C-methyl-D-erythritol kinase</fullName>
    </alternativeName>
</protein>
<evidence type="ECO:0000256" key="1">
    <source>
        <dbReference type="ARBA" id="ARBA00009684"/>
    </source>
</evidence>
<proteinExistence type="inferred from homology"/>
<dbReference type="SUPFAM" id="SSF55060">
    <property type="entry name" value="GHMP Kinase, C-terminal domain"/>
    <property type="match status" value="1"/>
</dbReference>
<evidence type="ECO:0000259" key="10">
    <source>
        <dbReference type="Pfam" id="PF00288"/>
    </source>
</evidence>
<dbReference type="NCBIfam" id="TIGR00154">
    <property type="entry name" value="ispE"/>
    <property type="match status" value="1"/>
</dbReference>
<dbReference type="Gene3D" id="3.30.70.890">
    <property type="entry name" value="GHMP kinase, C-terminal domain"/>
    <property type="match status" value="1"/>
</dbReference>
<dbReference type="InterPro" id="IPR014721">
    <property type="entry name" value="Ribsml_uS5_D2-typ_fold_subgr"/>
</dbReference>
<comment type="catalytic activity">
    <reaction evidence="9">
        <text>4-CDP-2-C-methyl-D-erythritol + ATP = 4-CDP-2-C-methyl-D-erythritol 2-phosphate + ADP + H(+)</text>
        <dbReference type="Rhea" id="RHEA:18437"/>
        <dbReference type="ChEBI" id="CHEBI:15378"/>
        <dbReference type="ChEBI" id="CHEBI:30616"/>
        <dbReference type="ChEBI" id="CHEBI:57823"/>
        <dbReference type="ChEBI" id="CHEBI:57919"/>
        <dbReference type="ChEBI" id="CHEBI:456216"/>
        <dbReference type="EC" id="2.7.1.148"/>
    </reaction>
</comment>
<evidence type="ECO:0000256" key="7">
    <source>
        <dbReference type="ARBA" id="ARBA00022840"/>
    </source>
</evidence>
<comment type="function">
    <text evidence="9">Catalyzes the phosphorylation of the position 2 hydroxy group of 4-diphosphocytidyl-2C-methyl-D-erythritol.</text>
</comment>
<dbReference type="NCBIfam" id="NF011202">
    <property type="entry name" value="PRK14608.1"/>
    <property type="match status" value="1"/>
</dbReference>
<feature type="domain" description="GHMP kinase C-terminal" evidence="11">
    <location>
        <begin position="226"/>
        <end position="284"/>
    </location>
</feature>
<organism evidence="12 13">
    <name type="scientific">Deinococcus aerophilus</name>
    <dbReference type="NCBI Taxonomy" id="522488"/>
    <lineage>
        <taxon>Bacteria</taxon>
        <taxon>Thermotogati</taxon>
        <taxon>Deinococcota</taxon>
        <taxon>Deinococci</taxon>
        <taxon>Deinococcales</taxon>
        <taxon>Deinococcaceae</taxon>
        <taxon>Deinococcus</taxon>
    </lineage>
</organism>
<sequence>MLGGVSASLRPDSVTRPGPVTYLAPAKINLGLSVRGLRQDGYHELHSLMVPLAVGDDLEIMAADTLSLSVRGEWGAGLPTDEGNLVYRAARAYLDAAGVAGGAAITLHKHLPLASGLGGGSSDAATTLMALARLYPARVDLPALALRLGADVPFFLLGQPAVAEGVGELLTPLPLPRLALVLVNPGVEVSARDAYAWLDDEEAFTPALDTGAILAAVSAGRPLPYHNALQGGVAARHAPIRAALAALDAAGLHSPLMSGSGSTCFALATDGAAAHTAAAALAARHPDWWVQATSTL</sequence>
<evidence type="ECO:0000313" key="13">
    <source>
        <dbReference type="Proteomes" id="UP000661918"/>
    </source>
</evidence>
<comment type="caution">
    <text evidence="12">The sequence shown here is derived from an EMBL/GenBank/DDBJ whole genome shotgun (WGS) entry which is preliminary data.</text>
</comment>
<keyword evidence="13" id="KW-1185">Reference proteome</keyword>
<dbReference type="InterPro" id="IPR013750">
    <property type="entry name" value="GHMP_kinase_C_dom"/>
</dbReference>
<comment type="pathway">
    <text evidence="9">Isoprenoid biosynthesis; isopentenyl diphosphate biosynthesis via DXP pathway; isopentenyl diphosphate from 1-deoxy-D-xylulose 5-phosphate: step 3/6.</text>
</comment>
<dbReference type="PANTHER" id="PTHR43527">
    <property type="entry name" value="4-DIPHOSPHOCYTIDYL-2-C-METHYL-D-ERYTHRITOL KINASE, CHLOROPLASTIC"/>
    <property type="match status" value="1"/>
</dbReference>
<dbReference type="HAMAP" id="MF_00061">
    <property type="entry name" value="IspE"/>
    <property type="match status" value="1"/>
</dbReference>
<dbReference type="Proteomes" id="UP000661918">
    <property type="component" value="Unassembled WGS sequence"/>
</dbReference>
<evidence type="ECO:0000313" key="12">
    <source>
        <dbReference type="EMBL" id="GGM20388.1"/>
    </source>
</evidence>
<dbReference type="Pfam" id="PF00288">
    <property type="entry name" value="GHMP_kinases_N"/>
    <property type="match status" value="1"/>
</dbReference>
<keyword evidence="4 9" id="KW-0808">Transferase</keyword>
<feature type="binding site" evidence="9">
    <location>
        <begin position="112"/>
        <end position="122"/>
    </location>
    <ligand>
        <name>ATP</name>
        <dbReference type="ChEBI" id="CHEBI:30616"/>
    </ligand>
</feature>
<feature type="domain" description="GHMP kinase N-terminal" evidence="10">
    <location>
        <begin position="84"/>
        <end position="159"/>
    </location>
</feature>
<dbReference type="InterPro" id="IPR020568">
    <property type="entry name" value="Ribosomal_Su5_D2-typ_SF"/>
</dbReference>
<dbReference type="Pfam" id="PF08544">
    <property type="entry name" value="GHMP_kinases_C"/>
    <property type="match status" value="1"/>
</dbReference>
<keyword evidence="6 9" id="KW-0418">Kinase</keyword>
<dbReference type="GO" id="GO:0016301">
    <property type="term" value="F:kinase activity"/>
    <property type="evidence" value="ECO:0007669"/>
    <property type="project" value="UniProtKB-KW"/>
</dbReference>
<dbReference type="EMBL" id="BMOM01000041">
    <property type="protein sequence ID" value="GGM20388.1"/>
    <property type="molecule type" value="Genomic_DNA"/>
</dbReference>
<gene>
    <name evidence="9 12" type="primary">ispE</name>
    <name evidence="12" type="ORF">GCM10010841_30470</name>
</gene>
<reference evidence="13" key="1">
    <citation type="journal article" date="2019" name="Int. J. Syst. Evol. Microbiol.">
        <title>The Global Catalogue of Microorganisms (GCM) 10K type strain sequencing project: providing services to taxonomists for standard genome sequencing and annotation.</title>
        <authorList>
            <consortium name="The Broad Institute Genomics Platform"/>
            <consortium name="The Broad Institute Genome Sequencing Center for Infectious Disease"/>
            <person name="Wu L."/>
            <person name="Ma J."/>
        </authorList>
    </citation>
    <scope>NUCLEOTIDE SEQUENCE [LARGE SCALE GENOMIC DNA]</scope>
    <source>
        <strain evidence="13">JCM 15443</strain>
    </source>
</reference>
<evidence type="ECO:0000256" key="6">
    <source>
        <dbReference type="ARBA" id="ARBA00022777"/>
    </source>
</evidence>
<evidence type="ECO:0000256" key="3">
    <source>
        <dbReference type="ARBA" id="ARBA00017473"/>
    </source>
</evidence>
<dbReference type="PANTHER" id="PTHR43527:SF2">
    <property type="entry name" value="4-DIPHOSPHOCYTIDYL-2-C-METHYL-D-ERYTHRITOL KINASE, CHLOROPLASTIC"/>
    <property type="match status" value="1"/>
</dbReference>
<keyword evidence="5 9" id="KW-0547">Nucleotide-binding</keyword>
<accession>A0ABQ2GZV9</accession>
<keyword evidence="7 9" id="KW-0067">ATP-binding</keyword>
<keyword evidence="9" id="KW-0414">Isoprene biosynthesis</keyword>
<evidence type="ECO:0000256" key="8">
    <source>
        <dbReference type="ARBA" id="ARBA00032554"/>
    </source>
</evidence>
<dbReference type="InterPro" id="IPR036554">
    <property type="entry name" value="GHMP_kinase_C_sf"/>
</dbReference>
<dbReference type="PIRSF" id="PIRSF010376">
    <property type="entry name" value="IspE"/>
    <property type="match status" value="1"/>
</dbReference>
<evidence type="ECO:0000259" key="11">
    <source>
        <dbReference type="Pfam" id="PF08544"/>
    </source>
</evidence>
<dbReference type="InterPro" id="IPR006204">
    <property type="entry name" value="GHMP_kinase_N_dom"/>
</dbReference>
<dbReference type="Gene3D" id="3.30.230.10">
    <property type="match status" value="1"/>
</dbReference>
<evidence type="ECO:0000256" key="4">
    <source>
        <dbReference type="ARBA" id="ARBA00022679"/>
    </source>
</evidence>
<evidence type="ECO:0000256" key="9">
    <source>
        <dbReference type="HAMAP-Rule" id="MF_00061"/>
    </source>
</evidence>
<name>A0ABQ2GZV9_9DEIO</name>
<evidence type="ECO:0000256" key="2">
    <source>
        <dbReference type="ARBA" id="ARBA00012052"/>
    </source>
</evidence>
<dbReference type="SUPFAM" id="SSF54211">
    <property type="entry name" value="Ribosomal protein S5 domain 2-like"/>
    <property type="match status" value="1"/>
</dbReference>